<dbReference type="PANTHER" id="PTHR10039:SF5">
    <property type="entry name" value="NACHT DOMAIN-CONTAINING PROTEIN"/>
    <property type="match status" value="1"/>
</dbReference>
<keyword evidence="1" id="KW-0677">Repeat</keyword>
<dbReference type="PANTHER" id="PTHR10039">
    <property type="entry name" value="AMELOGENIN"/>
    <property type="match status" value="1"/>
</dbReference>
<dbReference type="AlphaFoldDB" id="A0A066X4G9"/>
<reference evidence="6" key="1">
    <citation type="journal article" date="2014" name="Genome Announc.">
        <title>Draft genome sequence of Colletotrichum sublineola, a destructive pathogen of cultivated sorghum.</title>
        <authorList>
            <person name="Baroncelli R."/>
            <person name="Sanz-Martin J.M."/>
            <person name="Rech G.E."/>
            <person name="Sukno S.A."/>
            <person name="Thon M.R."/>
        </authorList>
    </citation>
    <scope>NUCLEOTIDE SEQUENCE [LARGE SCALE GENOMIC DNA]</scope>
    <source>
        <strain evidence="6">TX430BB</strain>
    </source>
</reference>
<keyword evidence="6" id="KW-1185">Reference proteome</keyword>
<dbReference type="InterPro" id="IPR027417">
    <property type="entry name" value="P-loop_NTPase"/>
</dbReference>
<feature type="region of interest" description="Disordered" evidence="2">
    <location>
        <begin position="204"/>
        <end position="224"/>
    </location>
</feature>
<feature type="compositionally biased region" description="Polar residues" evidence="2">
    <location>
        <begin position="206"/>
        <end position="215"/>
    </location>
</feature>
<evidence type="ECO:0000259" key="3">
    <source>
        <dbReference type="Pfam" id="PF24883"/>
    </source>
</evidence>
<dbReference type="Pfam" id="PF24883">
    <property type="entry name" value="NPHP3_N"/>
    <property type="match status" value="1"/>
</dbReference>
<accession>A0A066X4G9</accession>
<organism evidence="5 6">
    <name type="scientific">Colletotrichum sublineola</name>
    <name type="common">Sorghum anthracnose fungus</name>
    <dbReference type="NCBI Taxonomy" id="1173701"/>
    <lineage>
        <taxon>Eukaryota</taxon>
        <taxon>Fungi</taxon>
        <taxon>Dikarya</taxon>
        <taxon>Ascomycota</taxon>
        <taxon>Pezizomycotina</taxon>
        <taxon>Sordariomycetes</taxon>
        <taxon>Hypocreomycetidae</taxon>
        <taxon>Glomerellales</taxon>
        <taxon>Glomerellaceae</taxon>
        <taxon>Colletotrichum</taxon>
        <taxon>Colletotrichum graminicola species complex</taxon>
    </lineage>
</organism>
<dbReference type="EMBL" id="JMSE01001492">
    <property type="protein sequence ID" value="KDN60626.1"/>
    <property type="molecule type" value="Genomic_DNA"/>
</dbReference>
<protein>
    <recommendedName>
        <fullName evidence="7">NACHT domain-containing protein</fullName>
    </recommendedName>
</protein>
<evidence type="ECO:0000313" key="5">
    <source>
        <dbReference type="EMBL" id="KDN60626.1"/>
    </source>
</evidence>
<dbReference type="STRING" id="1173701.A0A066X4G9"/>
<gene>
    <name evidence="5" type="ORF">CSUB01_11952</name>
</gene>
<dbReference type="HOGENOM" id="CLU_002341_6_1_1"/>
<dbReference type="Pfam" id="PF25053">
    <property type="entry name" value="DUF7791"/>
    <property type="match status" value="1"/>
</dbReference>
<evidence type="ECO:0000259" key="4">
    <source>
        <dbReference type="Pfam" id="PF25053"/>
    </source>
</evidence>
<evidence type="ECO:0008006" key="7">
    <source>
        <dbReference type="Google" id="ProtNLM"/>
    </source>
</evidence>
<sequence length="1056" mass="118929">MAAGGKIRRISPLLLLNSTSLQHWSFGIDRNPVQSMAESIAAFALAGNILQFTEFAAKFANKCIEIHRAGGSAPDELRELHDFVTRQQTTSQRLHISEAERTKLLPEHTEVLRVSDQCSKKFSEILGTLDRIGLKGNKTAWGTVTAAFKATWNEKKIEGLRSDVMLFNQGLQTALLRSLRDFAIKSEAQQKAILGKLDSIQDGAENHTSSSSSDNIEGGETSWDKPGDAMIAFVTRTINAKSGERLSSAHRLRDAIIRRILSTPESTVHLVGGEPLTAESPNGRQEELQAAFLASFVYNVMDDRHTRITKAHEDTFRWLFQCPSENTTKWANFKDWLESDASLYWITGKAGSGKSTLMKFICDAEIPPQIQVEDNASPSTATQGRCYPHLLNWAKDRPLIIASFYFWASGSDMESSPMGLCQSLVFQILQHCPEVIPLVAPPYWEAMSLFNGKLLSRTEEDLRKMLSLVIAEAQKDHNICLFVDGLDEFSGEPEILINLFHGIISYSNVKLCVSSRPWLVFEDAFRHRPSLKLEDLTYADIKSFVSERFEGDEGFRRLTIREPHYASGLIENIVQKSSGVFLWVSLVVQSLITGLQYDDRIVDIQKRLDLLPADLEKLYGVILESLDPFYFQHAAEYFRLMEAFDEPPSALLFSFADEDATYPIKLAIKDLTSDEIQIRIETIRRRINSRCKGLLEVAGSESSAQTVQYLHKTVKEYIEKPEIHAKIEAVTEKFDCQLRICAANLSHFKTTSFGYENIPRNFGFENHPAIQRVKSCLEAASRINEHNLPIMIALLDSLGLALQTNVDGIGVLCAHVYKVLFFSPTQFDFYQARNQLTVYKANPCFPFLALVARAGVVEYVRHRASHGCLERWGSPQQKNRAHSTTDVFSKFSRGLITDEHPEWRPLLLDAAPRAHPQPKMLECCLGKGAEVKFLLNKQGVTVWVAILSNVLSDMFKEYELPARPTRKQGEDSLAMWEPSMRLLIGHGARVDKTTVKKAAHLMDERDTGGKRFLGALGAFETIRERVSRKELIAQLYQSIQRIKDEKEIVDTTAEDG</sequence>
<dbReference type="Gene3D" id="3.40.50.300">
    <property type="entry name" value="P-loop containing nucleotide triphosphate hydrolases"/>
    <property type="match status" value="1"/>
</dbReference>
<proteinExistence type="predicted"/>
<dbReference type="OMA" id="PWVVFED"/>
<evidence type="ECO:0000256" key="1">
    <source>
        <dbReference type="ARBA" id="ARBA00022737"/>
    </source>
</evidence>
<comment type="caution">
    <text evidence="5">The sequence shown here is derived from an EMBL/GenBank/DDBJ whole genome shotgun (WGS) entry which is preliminary data.</text>
</comment>
<dbReference type="SUPFAM" id="SSF52540">
    <property type="entry name" value="P-loop containing nucleoside triphosphate hydrolases"/>
    <property type="match status" value="1"/>
</dbReference>
<feature type="domain" description="Nephrocystin 3-like N-terminal" evidence="3">
    <location>
        <begin position="329"/>
        <end position="516"/>
    </location>
</feature>
<evidence type="ECO:0000313" key="6">
    <source>
        <dbReference type="Proteomes" id="UP000027238"/>
    </source>
</evidence>
<feature type="domain" description="DUF7791" evidence="4">
    <location>
        <begin position="625"/>
        <end position="752"/>
    </location>
</feature>
<dbReference type="OrthoDB" id="443402at2759"/>
<dbReference type="InterPro" id="IPR056693">
    <property type="entry name" value="DUF7791"/>
</dbReference>
<dbReference type="Proteomes" id="UP000027238">
    <property type="component" value="Unassembled WGS sequence"/>
</dbReference>
<dbReference type="InterPro" id="IPR056884">
    <property type="entry name" value="NPHP3-like_N"/>
</dbReference>
<name>A0A066X4G9_COLSU</name>
<dbReference type="eggNOG" id="ENOG502SHWY">
    <property type="taxonomic scope" value="Eukaryota"/>
</dbReference>
<evidence type="ECO:0000256" key="2">
    <source>
        <dbReference type="SAM" id="MobiDB-lite"/>
    </source>
</evidence>